<keyword evidence="4" id="KW-1185">Reference proteome</keyword>
<dbReference type="OrthoDB" id="4238512at2"/>
<evidence type="ECO:0000313" key="3">
    <source>
        <dbReference type="Proteomes" id="UP000326505"/>
    </source>
</evidence>
<dbReference type="EMBL" id="CP023690">
    <property type="protein sequence ID" value="QEV62586.1"/>
    <property type="molecule type" value="Genomic_DNA"/>
</dbReference>
<evidence type="ECO:0000313" key="4">
    <source>
        <dbReference type="Proteomes" id="UP000549009"/>
    </source>
</evidence>
<evidence type="ECO:0000313" key="1">
    <source>
        <dbReference type="EMBL" id="MBB5104883.1"/>
    </source>
</evidence>
<sequence>MVTQKHWIRGTCPAALAGLAITTGALTLAAVRLRRNMALTEQHRLHFALLCKAMEDEALAAVLDTYDSEVPPDRHRQFLFANALYTNALHAYRTGAMSLGELYGHLRVMCQNPIFREYWEATRHHRASLRRSSEEAEVGRVLDGLARDLRDADTDEWWVVGHPPTD</sequence>
<dbReference type="InterPro" id="IPR045728">
    <property type="entry name" value="DUF6082"/>
</dbReference>
<dbReference type="Pfam" id="PF19560">
    <property type="entry name" value="DUF6082"/>
    <property type="match status" value="1"/>
</dbReference>
<dbReference type="EMBL" id="JACHJD010000006">
    <property type="protein sequence ID" value="MBB5104883.1"/>
    <property type="molecule type" value="Genomic_DNA"/>
</dbReference>
<dbReference type="KEGG" id="sspb:CP982_30900"/>
<gene>
    <name evidence="2" type="ORF">CP982_30900</name>
    <name evidence="1" type="ORF">FHS40_003976</name>
</gene>
<dbReference type="RefSeq" id="WP_150513458.1">
    <property type="nucleotide sequence ID" value="NZ_BMSQ01000002.1"/>
</dbReference>
<reference evidence="2 3" key="1">
    <citation type="submission" date="2017-09" db="EMBL/GenBank/DDBJ databases">
        <authorList>
            <person name="Lee N."/>
            <person name="Cho B.-K."/>
        </authorList>
    </citation>
    <scope>NUCLEOTIDE SEQUENCE [LARGE SCALE GENOMIC DNA]</scope>
    <source>
        <strain evidence="2 3">ATCC 27465</strain>
    </source>
</reference>
<protein>
    <submittedName>
        <fullName evidence="2">Uncharacterized protein</fullName>
    </submittedName>
</protein>
<dbReference type="Proteomes" id="UP000326505">
    <property type="component" value="Chromosome"/>
</dbReference>
<organism evidence="2 3">
    <name type="scientific">Streptomyces spectabilis</name>
    <dbReference type="NCBI Taxonomy" id="68270"/>
    <lineage>
        <taxon>Bacteria</taxon>
        <taxon>Bacillati</taxon>
        <taxon>Actinomycetota</taxon>
        <taxon>Actinomycetes</taxon>
        <taxon>Kitasatosporales</taxon>
        <taxon>Streptomycetaceae</taxon>
        <taxon>Streptomyces</taxon>
    </lineage>
</organism>
<dbReference type="Proteomes" id="UP000549009">
    <property type="component" value="Unassembled WGS sequence"/>
</dbReference>
<accession>A0A5P2XJA7</accession>
<name>A0A5P2XJA7_STRST</name>
<reference evidence="1 4" key="2">
    <citation type="submission" date="2020-08" db="EMBL/GenBank/DDBJ databases">
        <title>Genomic Encyclopedia of Type Strains, Phase III (KMG-III): the genomes of soil and plant-associated and newly described type strains.</title>
        <authorList>
            <person name="Whitman W."/>
        </authorList>
    </citation>
    <scope>NUCLEOTIDE SEQUENCE [LARGE SCALE GENOMIC DNA]</scope>
    <source>
        <strain evidence="1 4">CECT 3146</strain>
    </source>
</reference>
<evidence type="ECO:0000313" key="2">
    <source>
        <dbReference type="EMBL" id="QEV62586.1"/>
    </source>
</evidence>
<dbReference type="AlphaFoldDB" id="A0A5P2XJA7"/>
<proteinExistence type="predicted"/>